<feature type="transmembrane region" description="Helical" evidence="3">
    <location>
        <begin position="56"/>
        <end position="76"/>
    </location>
</feature>
<keyword evidence="3" id="KW-0812">Transmembrane</keyword>
<keyword evidence="3" id="KW-1133">Transmembrane helix</keyword>
<dbReference type="EC" id="3.5.4.25" evidence="4"/>
<dbReference type="Gene3D" id="1.20.120.1760">
    <property type="match status" value="1"/>
</dbReference>
<keyword evidence="3" id="KW-0472">Membrane</keyword>
<sequence>MNDSRLEDRPVVARAERRRLPFGVRPVLLEAIAVFSLIGLVLAAAAPFVMEIAGSDWRFVMISITVYLAIVGLAAAGLRNHPHGRFGAANVITVFRAALTAIVAASLIEAGQLRYEGDTAFSWAVAGLVVLALLLDGVDGYAARRNGTQSSFGERFDMEVDALLILLLSLLAFVSGKAGAFVILLGAMRYAYLAIHALLPRLPSDLSPSLVRKAVCVIQVSALCLIVTPLVNPPTSSVIALGALILLGASFGRDLVVQFSGYPSRKGIKR</sequence>
<feature type="transmembrane region" description="Helical" evidence="3">
    <location>
        <begin position="27"/>
        <end position="50"/>
    </location>
</feature>
<reference evidence="4 5" key="1">
    <citation type="journal article" date="2010" name="J. Bacteriol.">
        <title>Genome sequence of Fulvimarina pelagi HTCC2506T, a Mn(II)-oxidizing alphaproteobacterium possessing an aerobic anoxygenic photosynthetic gene cluster and Xanthorhodopsin.</title>
        <authorList>
            <person name="Kang I."/>
            <person name="Oh H.M."/>
            <person name="Lim S.I."/>
            <person name="Ferriera S."/>
            <person name="Giovannoni S.J."/>
            <person name="Cho J.C."/>
        </authorList>
    </citation>
    <scope>NUCLEOTIDE SEQUENCE [LARGE SCALE GENOMIC DNA]</scope>
    <source>
        <strain evidence="4 5">HTCC2506</strain>
    </source>
</reference>
<dbReference type="GO" id="GO:0016020">
    <property type="term" value="C:membrane"/>
    <property type="evidence" value="ECO:0007669"/>
    <property type="project" value="InterPro"/>
</dbReference>
<feature type="transmembrane region" description="Helical" evidence="3">
    <location>
        <begin position="120"/>
        <end position="138"/>
    </location>
</feature>
<comment type="caution">
    <text evidence="4">The sequence shown here is derived from an EMBL/GenBank/DDBJ whole genome shotgun (WGS) entry which is preliminary data.</text>
</comment>
<feature type="transmembrane region" description="Helical" evidence="3">
    <location>
        <begin position="237"/>
        <end position="256"/>
    </location>
</feature>
<dbReference type="STRING" id="217511.GCA_001463845_00035"/>
<dbReference type="PROSITE" id="PS00379">
    <property type="entry name" value="CDP_ALCOHOL_P_TRANSF"/>
    <property type="match status" value="1"/>
</dbReference>
<dbReference type="HOGENOM" id="CLU_076605_0_0_5"/>
<keyword evidence="1 2" id="KW-0808">Transferase</keyword>
<feature type="transmembrane region" description="Helical" evidence="3">
    <location>
        <begin position="88"/>
        <end position="108"/>
    </location>
</feature>
<protein>
    <submittedName>
        <fullName evidence="4">GTP cyclohydrolase</fullName>
        <ecNumber evidence="4">3.5.4.25</ecNumber>
    </submittedName>
</protein>
<evidence type="ECO:0000256" key="1">
    <source>
        <dbReference type="ARBA" id="ARBA00022679"/>
    </source>
</evidence>
<comment type="similarity">
    <text evidence="2">Belongs to the CDP-alcohol phosphatidyltransferase class-I family.</text>
</comment>
<dbReference type="eggNOG" id="COG0558">
    <property type="taxonomic scope" value="Bacteria"/>
</dbReference>
<gene>
    <name evidence="4" type="ORF">FP2506_06261</name>
</gene>
<dbReference type="AlphaFoldDB" id="Q0G7E4"/>
<accession>Q0G7E4</accession>
<dbReference type="GO" id="GO:0003935">
    <property type="term" value="F:GTP cyclohydrolase II activity"/>
    <property type="evidence" value="ECO:0007669"/>
    <property type="project" value="UniProtKB-EC"/>
</dbReference>
<feature type="transmembrane region" description="Helical" evidence="3">
    <location>
        <begin position="158"/>
        <end position="174"/>
    </location>
</feature>
<dbReference type="Pfam" id="PF01066">
    <property type="entry name" value="CDP-OH_P_transf"/>
    <property type="match status" value="1"/>
</dbReference>
<evidence type="ECO:0000313" key="4">
    <source>
        <dbReference type="EMBL" id="EAU42420.1"/>
    </source>
</evidence>
<organism evidence="4 5">
    <name type="scientific">Fulvimarina pelagi HTCC2506</name>
    <dbReference type="NCBI Taxonomy" id="314231"/>
    <lineage>
        <taxon>Bacteria</taxon>
        <taxon>Pseudomonadati</taxon>
        <taxon>Pseudomonadota</taxon>
        <taxon>Alphaproteobacteria</taxon>
        <taxon>Hyphomicrobiales</taxon>
        <taxon>Aurantimonadaceae</taxon>
        <taxon>Fulvimarina</taxon>
    </lineage>
</organism>
<evidence type="ECO:0000313" key="5">
    <source>
        <dbReference type="Proteomes" id="UP000004310"/>
    </source>
</evidence>
<dbReference type="EMBL" id="AATP01000001">
    <property type="protein sequence ID" value="EAU42420.1"/>
    <property type="molecule type" value="Genomic_DNA"/>
</dbReference>
<dbReference type="GO" id="GO:0008654">
    <property type="term" value="P:phospholipid biosynthetic process"/>
    <property type="evidence" value="ECO:0007669"/>
    <property type="project" value="InterPro"/>
</dbReference>
<keyword evidence="5" id="KW-1185">Reference proteome</keyword>
<keyword evidence="4" id="KW-0378">Hydrolase</keyword>
<dbReference type="Proteomes" id="UP000004310">
    <property type="component" value="Unassembled WGS sequence"/>
</dbReference>
<dbReference type="InterPro" id="IPR048254">
    <property type="entry name" value="CDP_ALCOHOL_P_TRANSF_CS"/>
</dbReference>
<name>Q0G7E4_9HYPH</name>
<dbReference type="InterPro" id="IPR043130">
    <property type="entry name" value="CDP-OH_PTrfase_TM_dom"/>
</dbReference>
<evidence type="ECO:0000256" key="2">
    <source>
        <dbReference type="RuleBase" id="RU003750"/>
    </source>
</evidence>
<evidence type="ECO:0000256" key="3">
    <source>
        <dbReference type="SAM" id="Phobius"/>
    </source>
</evidence>
<proteinExistence type="inferred from homology"/>
<dbReference type="GO" id="GO:0016780">
    <property type="term" value="F:phosphotransferase activity, for other substituted phosphate groups"/>
    <property type="evidence" value="ECO:0007669"/>
    <property type="project" value="InterPro"/>
</dbReference>
<dbReference type="InterPro" id="IPR000462">
    <property type="entry name" value="CDP-OH_P_trans"/>
</dbReference>